<organism evidence="4 5">
    <name type="scientific">Heterodera trifolii</name>
    <dbReference type="NCBI Taxonomy" id="157864"/>
    <lineage>
        <taxon>Eukaryota</taxon>
        <taxon>Metazoa</taxon>
        <taxon>Ecdysozoa</taxon>
        <taxon>Nematoda</taxon>
        <taxon>Chromadorea</taxon>
        <taxon>Rhabditida</taxon>
        <taxon>Tylenchina</taxon>
        <taxon>Tylenchomorpha</taxon>
        <taxon>Tylenchoidea</taxon>
        <taxon>Heteroderidae</taxon>
        <taxon>Heteroderinae</taxon>
        <taxon>Heterodera</taxon>
    </lineage>
</organism>
<evidence type="ECO:0000259" key="3">
    <source>
        <dbReference type="PROSITE" id="PS50229"/>
    </source>
</evidence>
<dbReference type="AlphaFoldDB" id="A0ABD2KBY3"/>
<evidence type="ECO:0000313" key="5">
    <source>
        <dbReference type="Proteomes" id="UP001620626"/>
    </source>
</evidence>
<gene>
    <name evidence="4" type="ORF">niasHT_029895</name>
</gene>
<sequence length="386" mass="43266">MVTVLNTGHEKTRVTVILTARSDGKKLNPSFSPLSGLPRKAPHVSPELQIHFSQSASANHSNANWAVRVGLSLDVIVMSGPSSRQHNLSSVSNGCCKEQKDRRPAHKGSALLSEEENSQLFEVLGRDRISLVAGIAQLLELDAPAEGPNVWRRTNVGIVFLVKDFRERHYELCMYDTFEKELRWSQILSKDFTVHSYSNCPRLLVLECDTCLKALNFTDFKEAEEFKVAMEKRRKANQKSGIQPSHYRQQHPVGGSTNMGTMPHIGLYHLWSDHLSTNKTTKEDRDGKKRTVTKEDIGSPTDFIHKAHIGWDESSNPASSVGGEAFDGKFLNMCQKINEDPSKMDREELGFALEFYAKNESNIPNKDESDHSDNEATLNGNSTQKL</sequence>
<feature type="region of interest" description="Disordered" evidence="1">
    <location>
        <begin position="235"/>
        <end position="255"/>
    </location>
</feature>
<feature type="compositionally biased region" description="Polar residues" evidence="1">
    <location>
        <begin position="82"/>
        <end position="93"/>
    </location>
</feature>
<dbReference type="PROSITE" id="PS50229">
    <property type="entry name" value="WH1"/>
    <property type="match status" value="1"/>
</dbReference>
<evidence type="ECO:0008006" key="6">
    <source>
        <dbReference type="Google" id="ProtNLM"/>
    </source>
</evidence>
<feature type="domain" description="CRIB" evidence="2">
    <location>
        <begin position="297"/>
        <end position="310"/>
    </location>
</feature>
<dbReference type="Gene3D" id="2.30.29.30">
    <property type="entry name" value="Pleckstrin-homology domain (PH domain)/Phosphotyrosine-binding domain (PTB)"/>
    <property type="match status" value="1"/>
</dbReference>
<feature type="domain" description="WH1" evidence="3">
    <location>
        <begin position="124"/>
        <end position="237"/>
    </location>
</feature>
<dbReference type="Pfam" id="PF00786">
    <property type="entry name" value="PBD"/>
    <property type="match status" value="1"/>
</dbReference>
<dbReference type="SMART" id="SM00461">
    <property type="entry name" value="WH1"/>
    <property type="match status" value="1"/>
</dbReference>
<keyword evidence="5" id="KW-1185">Reference proteome</keyword>
<evidence type="ECO:0000259" key="2">
    <source>
        <dbReference type="PROSITE" id="PS50108"/>
    </source>
</evidence>
<evidence type="ECO:0000256" key="1">
    <source>
        <dbReference type="SAM" id="MobiDB-lite"/>
    </source>
</evidence>
<feature type="compositionally biased region" description="Polar residues" evidence="1">
    <location>
        <begin position="375"/>
        <end position="386"/>
    </location>
</feature>
<dbReference type="SUPFAM" id="SSF50729">
    <property type="entry name" value="PH domain-like"/>
    <property type="match status" value="1"/>
</dbReference>
<feature type="compositionally biased region" description="Basic and acidic residues" evidence="1">
    <location>
        <begin position="365"/>
        <end position="374"/>
    </location>
</feature>
<dbReference type="InterPro" id="IPR000697">
    <property type="entry name" value="WH1/EVH1_dom"/>
</dbReference>
<name>A0ABD2KBY3_9BILA</name>
<feature type="compositionally biased region" description="Polar residues" evidence="1">
    <location>
        <begin position="238"/>
        <end position="247"/>
    </location>
</feature>
<dbReference type="Proteomes" id="UP001620626">
    <property type="component" value="Unassembled WGS sequence"/>
</dbReference>
<reference evidence="4 5" key="1">
    <citation type="submission" date="2024-10" db="EMBL/GenBank/DDBJ databases">
        <authorList>
            <person name="Kim D."/>
        </authorList>
    </citation>
    <scope>NUCLEOTIDE SEQUENCE [LARGE SCALE GENOMIC DNA]</scope>
    <source>
        <strain evidence="4">BH-2024</strain>
    </source>
</reference>
<dbReference type="Pfam" id="PF00568">
    <property type="entry name" value="WH1"/>
    <property type="match status" value="1"/>
</dbReference>
<dbReference type="InterPro" id="IPR000095">
    <property type="entry name" value="CRIB_dom"/>
</dbReference>
<dbReference type="Gene3D" id="3.90.810.10">
    <property type="entry name" value="CRIB domain"/>
    <property type="match status" value="1"/>
</dbReference>
<feature type="region of interest" description="Disordered" evidence="1">
    <location>
        <begin position="362"/>
        <end position="386"/>
    </location>
</feature>
<feature type="region of interest" description="Disordered" evidence="1">
    <location>
        <begin position="278"/>
        <end position="299"/>
    </location>
</feature>
<proteinExistence type="predicted"/>
<dbReference type="InterPro" id="IPR011993">
    <property type="entry name" value="PH-like_dom_sf"/>
</dbReference>
<feature type="compositionally biased region" description="Basic and acidic residues" evidence="1">
    <location>
        <begin position="280"/>
        <end position="299"/>
    </location>
</feature>
<dbReference type="PROSITE" id="PS50108">
    <property type="entry name" value="CRIB"/>
    <property type="match status" value="1"/>
</dbReference>
<evidence type="ECO:0000313" key="4">
    <source>
        <dbReference type="EMBL" id="KAL3100165.1"/>
    </source>
</evidence>
<protein>
    <recommendedName>
        <fullName evidence="6">CRIB domain-containing protein</fullName>
    </recommendedName>
</protein>
<dbReference type="EMBL" id="JBICBT010000799">
    <property type="protein sequence ID" value="KAL3100165.1"/>
    <property type="molecule type" value="Genomic_DNA"/>
</dbReference>
<accession>A0ABD2KBY3</accession>
<dbReference type="InterPro" id="IPR036936">
    <property type="entry name" value="CRIB_dom_sf"/>
</dbReference>
<comment type="caution">
    <text evidence="4">The sequence shown here is derived from an EMBL/GenBank/DDBJ whole genome shotgun (WGS) entry which is preliminary data.</text>
</comment>
<feature type="region of interest" description="Disordered" evidence="1">
    <location>
        <begin position="82"/>
        <end position="109"/>
    </location>
</feature>